<organism evidence="1">
    <name type="scientific">freshwater metagenome</name>
    <dbReference type="NCBI Taxonomy" id="449393"/>
    <lineage>
        <taxon>unclassified sequences</taxon>
        <taxon>metagenomes</taxon>
        <taxon>ecological metagenomes</taxon>
    </lineage>
</organism>
<reference evidence="1" key="1">
    <citation type="submission" date="2020-05" db="EMBL/GenBank/DDBJ databases">
        <authorList>
            <person name="Chiriac C."/>
            <person name="Salcher M."/>
            <person name="Ghai R."/>
            <person name="Kavagutti S V."/>
        </authorList>
    </citation>
    <scope>NUCLEOTIDE SEQUENCE</scope>
</reference>
<evidence type="ECO:0000313" key="1">
    <source>
        <dbReference type="EMBL" id="CAB4885443.1"/>
    </source>
</evidence>
<name>A0A6J7F1N0_9ZZZZ</name>
<gene>
    <name evidence="1" type="ORF">UFOPK3482_00629</name>
</gene>
<protein>
    <submittedName>
        <fullName evidence="1">Unannotated protein</fullName>
    </submittedName>
</protein>
<proteinExistence type="predicted"/>
<dbReference type="AlphaFoldDB" id="A0A6J7F1N0"/>
<sequence length="74" mass="7518">MLVAPTPVALVAVATGNAALSAVSAYEKLKVTLSPAAIVGKYQANAIAKSKTVVVSSLVQPLSKNMLFSIEGFA</sequence>
<accession>A0A6J7F1N0</accession>
<dbReference type="EMBL" id="CAFBLZ010000043">
    <property type="protein sequence ID" value="CAB4885443.1"/>
    <property type="molecule type" value="Genomic_DNA"/>
</dbReference>